<sequence length="112" mass="13127">MTDPMNLTSYYSYKLNLFSFAIWINKTRLRGASLWLHRLMVPCFRSPGLIFKILPLLKKKCLLFNLFVLFRFTCLINLFKSLIRNGESIRSNRLDLSHLGLGKEKSSIQINK</sequence>
<feature type="transmembrane region" description="Helical" evidence="1">
    <location>
        <begin position="62"/>
        <end position="83"/>
    </location>
</feature>
<keyword evidence="3" id="KW-1185">Reference proteome</keyword>
<accession>A0A3M7RAH1</accession>
<keyword evidence="1" id="KW-1133">Transmembrane helix</keyword>
<evidence type="ECO:0000256" key="1">
    <source>
        <dbReference type="SAM" id="Phobius"/>
    </source>
</evidence>
<evidence type="ECO:0000313" key="2">
    <source>
        <dbReference type="EMBL" id="RNA20603.1"/>
    </source>
</evidence>
<comment type="caution">
    <text evidence="2">The sequence shown here is derived from an EMBL/GenBank/DDBJ whole genome shotgun (WGS) entry which is preliminary data.</text>
</comment>
<keyword evidence="1" id="KW-0812">Transmembrane</keyword>
<proteinExistence type="predicted"/>
<organism evidence="2 3">
    <name type="scientific">Brachionus plicatilis</name>
    <name type="common">Marine rotifer</name>
    <name type="synonym">Brachionus muelleri</name>
    <dbReference type="NCBI Taxonomy" id="10195"/>
    <lineage>
        <taxon>Eukaryota</taxon>
        <taxon>Metazoa</taxon>
        <taxon>Spiralia</taxon>
        <taxon>Gnathifera</taxon>
        <taxon>Rotifera</taxon>
        <taxon>Eurotatoria</taxon>
        <taxon>Monogononta</taxon>
        <taxon>Pseudotrocha</taxon>
        <taxon>Ploima</taxon>
        <taxon>Brachionidae</taxon>
        <taxon>Brachionus</taxon>
    </lineage>
</organism>
<evidence type="ECO:0000313" key="3">
    <source>
        <dbReference type="Proteomes" id="UP000276133"/>
    </source>
</evidence>
<reference evidence="2 3" key="1">
    <citation type="journal article" date="2018" name="Sci. Rep.">
        <title>Genomic signatures of local adaptation to the degree of environmental predictability in rotifers.</title>
        <authorList>
            <person name="Franch-Gras L."/>
            <person name="Hahn C."/>
            <person name="Garcia-Roger E.M."/>
            <person name="Carmona M.J."/>
            <person name="Serra M."/>
            <person name="Gomez A."/>
        </authorList>
    </citation>
    <scope>NUCLEOTIDE SEQUENCE [LARGE SCALE GENOMIC DNA]</scope>
    <source>
        <strain evidence="2">HYR1</strain>
    </source>
</reference>
<gene>
    <name evidence="2" type="ORF">BpHYR1_023665</name>
</gene>
<dbReference type="Proteomes" id="UP000276133">
    <property type="component" value="Unassembled WGS sequence"/>
</dbReference>
<dbReference type="EMBL" id="REGN01003815">
    <property type="protein sequence ID" value="RNA20603.1"/>
    <property type="molecule type" value="Genomic_DNA"/>
</dbReference>
<dbReference type="AlphaFoldDB" id="A0A3M7RAH1"/>
<name>A0A3M7RAH1_BRAPC</name>
<protein>
    <submittedName>
        <fullName evidence="2">Uncharacterized protein</fullName>
    </submittedName>
</protein>
<keyword evidence="1" id="KW-0472">Membrane</keyword>